<keyword evidence="1" id="KW-1185">Reference proteome</keyword>
<proteinExistence type="predicted"/>
<evidence type="ECO:0000313" key="1">
    <source>
        <dbReference type="Proteomes" id="UP000492821"/>
    </source>
</evidence>
<dbReference type="WBParaSite" id="Pan_g9957.t1">
    <property type="protein sequence ID" value="Pan_g9957.t1"/>
    <property type="gene ID" value="Pan_g9957"/>
</dbReference>
<reference evidence="1" key="1">
    <citation type="journal article" date="2013" name="Genetics">
        <title>The draft genome and transcriptome of Panagrellus redivivus are shaped by the harsh demands of a free-living lifestyle.</title>
        <authorList>
            <person name="Srinivasan J."/>
            <person name="Dillman A.R."/>
            <person name="Macchietto M.G."/>
            <person name="Heikkinen L."/>
            <person name="Lakso M."/>
            <person name="Fracchia K.M."/>
            <person name="Antoshechkin I."/>
            <person name="Mortazavi A."/>
            <person name="Wong G."/>
            <person name="Sternberg P.W."/>
        </authorList>
    </citation>
    <scope>NUCLEOTIDE SEQUENCE [LARGE SCALE GENOMIC DNA]</scope>
    <source>
        <strain evidence="1">MT8872</strain>
    </source>
</reference>
<accession>A0A7E5A2E5</accession>
<protein>
    <submittedName>
        <fullName evidence="2">F-box domain-containing protein</fullName>
    </submittedName>
</protein>
<dbReference type="AlphaFoldDB" id="A0A7E5A2E5"/>
<sequence>METKSLRQIKFIKSIINPTDAAEFFCNSFKSLRILKLDNSLPPLNEWLNAYSKVHTELRRLKVIIYGDELSAIKKDSLFKFFKAQGKHFCLRITIKGVETSNFKAAKKSINQLFNEHFKSFSLFNAFRKFVLVELESTVSDQDSFKSYYILRENGETEVPRVETPTIPSDFFDSFAS</sequence>
<evidence type="ECO:0000313" key="2">
    <source>
        <dbReference type="WBParaSite" id="Pan_g9957.t1"/>
    </source>
</evidence>
<dbReference type="Proteomes" id="UP000492821">
    <property type="component" value="Unassembled WGS sequence"/>
</dbReference>
<reference evidence="2" key="2">
    <citation type="submission" date="2020-10" db="UniProtKB">
        <authorList>
            <consortium name="WormBaseParasite"/>
        </authorList>
    </citation>
    <scope>IDENTIFICATION</scope>
</reference>
<name>A0A7E5A2E5_PANRE</name>
<organism evidence="1 2">
    <name type="scientific">Panagrellus redivivus</name>
    <name type="common">Microworm</name>
    <dbReference type="NCBI Taxonomy" id="6233"/>
    <lineage>
        <taxon>Eukaryota</taxon>
        <taxon>Metazoa</taxon>
        <taxon>Ecdysozoa</taxon>
        <taxon>Nematoda</taxon>
        <taxon>Chromadorea</taxon>
        <taxon>Rhabditida</taxon>
        <taxon>Tylenchina</taxon>
        <taxon>Panagrolaimomorpha</taxon>
        <taxon>Panagrolaimoidea</taxon>
        <taxon>Panagrolaimidae</taxon>
        <taxon>Panagrellus</taxon>
    </lineage>
</organism>